<name>A0A6G3Y0Y0_9ACTN</name>
<gene>
    <name evidence="2" type="ORF">G3M58_96910</name>
</gene>
<evidence type="ECO:0000313" key="2">
    <source>
        <dbReference type="EMBL" id="NEE23729.1"/>
    </source>
</evidence>
<feature type="non-terminal residue" evidence="2">
    <location>
        <position position="135"/>
    </location>
</feature>
<protein>
    <submittedName>
        <fullName evidence="2">Extracellular solute-binding protein</fullName>
    </submittedName>
</protein>
<accession>A0A6G3Y0Y0</accession>
<evidence type="ECO:0000256" key="1">
    <source>
        <dbReference type="SAM" id="SignalP"/>
    </source>
</evidence>
<dbReference type="InterPro" id="IPR006059">
    <property type="entry name" value="SBP"/>
</dbReference>
<proteinExistence type="predicted"/>
<dbReference type="Gene3D" id="3.40.190.10">
    <property type="entry name" value="Periplasmic binding protein-like II"/>
    <property type="match status" value="1"/>
</dbReference>
<dbReference type="SUPFAM" id="SSF53850">
    <property type="entry name" value="Periplasmic binding protein-like II"/>
    <property type="match status" value="1"/>
</dbReference>
<dbReference type="EMBL" id="JAAGMN010010509">
    <property type="protein sequence ID" value="NEE23729.1"/>
    <property type="molecule type" value="Genomic_DNA"/>
</dbReference>
<feature type="signal peptide" evidence="1">
    <location>
        <begin position="1"/>
        <end position="20"/>
    </location>
</feature>
<sequence length="135" mass="13802">TSGISRRGALRMLGIGALGAAGVGALGACAPSGAGVASNGGDPKSKNFDFTSWSLNEEAAKPSIEKIIAAWEKAENSKIRAVSYPYNEYLSQLTLKLGGGETTGAVHLDIAWLAAMAQMGKLVDLGTVADKAGYT</sequence>
<comment type="caution">
    <text evidence="2">The sequence shown here is derived from an EMBL/GenBank/DDBJ whole genome shotgun (WGS) entry which is preliminary data.</text>
</comment>
<dbReference type="Pfam" id="PF01547">
    <property type="entry name" value="SBP_bac_1"/>
    <property type="match status" value="1"/>
</dbReference>
<reference evidence="2" key="1">
    <citation type="submission" date="2020-01" db="EMBL/GenBank/DDBJ databases">
        <title>Insect and environment-associated Actinomycetes.</title>
        <authorList>
            <person name="Currrie C."/>
            <person name="Chevrette M."/>
            <person name="Carlson C."/>
            <person name="Stubbendieck R."/>
            <person name="Wendt-Pienkowski E."/>
        </authorList>
    </citation>
    <scope>NUCLEOTIDE SEQUENCE</scope>
    <source>
        <strain evidence="2">SID7499</strain>
    </source>
</reference>
<dbReference type="AlphaFoldDB" id="A0A6G3Y0Y0"/>
<feature type="non-terminal residue" evidence="2">
    <location>
        <position position="1"/>
    </location>
</feature>
<feature type="chain" id="PRO_5038818227" evidence="1">
    <location>
        <begin position="21"/>
        <end position="135"/>
    </location>
</feature>
<keyword evidence="1" id="KW-0732">Signal</keyword>
<organism evidence="2">
    <name type="scientific">Streptomyces sp. SID7499</name>
    <dbReference type="NCBI Taxonomy" id="2706086"/>
    <lineage>
        <taxon>Bacteria</taxon>
        <taxon>Bacillati</taxon>
        <taxon>Actinomycetota</taxon>
        <taxon>Actinomycetes</taxon>
        <taxon>Kitasatosporales</taxon>
        <taxon>Streptomycetaceae</taxon>
        <taxon>Streptomyces</taxon>
    </lineage>
</organism>